<evidence type="ECO:0000256" key="1">
    <source>
        <dbReference type="SAM" id="MobiDB-lite"/>
    </source>
</evidence>
<accession>A0A4S4MUA2</accession>
<keyword evidence="3" id="KW-1185">Reference proteome</keyword>
<gene>
    <name evidence="2" type="ORF">EUX98_g4301</name>
</gene>
<protein>
    <submittedName>
        <fullName evidence="2">Uncharacterized protein</fullName>
    </submittedName>
</protein>
<feature type="compositionally biased region" description="Low complexity" evidence="1">
    <location>
        <begin position="49"/>
        <end position="71"/>
    </location>
</feature>
<feature type="region of interest" description="Disordered" evidence="1">
    <location>
        <begin position="1"/>
        <end position="71"/>
    </location>
</feature>
<sequence>MSAYVNPLHPAPSNGQRSQFSALGGALAPLQPSQTPNIQANRGSSNDPKAAAASKRSGGHSSSRGQNSNHL</sequence>
<comment type="caution">
    <text evidence="2">The sequence shown here is derived from an EMBL/GenBank/DDBJ whole genome shotgun (WGS) entry which is preliminary data.</text>
</comment>
<evidence type="ECO:0000313" key="2">
    <source>
        <dbReference type="EMBL" id="THH29872.1"/>
    </source>
</evidence>
<feature type="compositionally biased region" description="Polar residues" evidence="1">
    <location>
        <begin position="31"/>
        <end position="47"/>
    </location>
</feature>
<dbReference type="Proteomes" id="UP000308730">
    <property type="component" value="Unassembled WGS sequence"/>
</dbReference>
<dbReference type="EMBL" id="SGPM01000103">
    <property type="protein sequence ID" value="THH29872.1"/>
    <property type="molecule type" value="Genomic_DNA"/>
</dbReference>
<dbReference type="AlphaFoldDB" id="A0A4S4MUA2"/>
<organism evidence="2 3">
    <name type="scientific">Antrodiella citrinella</name>
    <dbReference type="NCBI Taxonomy" id="2447956"/>
    <lineage>
        <taxon>Eukaryota</taxon>
        <taxon>Fungi</taxon>
        <taxon>Dikarya</taxon>
        <taxon>Basidiomycota</taxon>
        <taxon>Agaricomycotina</taxon>
        <taxon>Agaricomycetes</taxon>
        <taxon>Polyporales</taxon>
        <taxon>Steccherinaceae</taxon>
        <taxon>Antrodiella</taxon>
    </lineage>
</organism>
<evidence type="ECO:0000313" key="3">
    <source>
        <dbReference type="Proteomes" id="UP000308730"/>
    </source>
</evidence>
<name>A0A4S4MUA2_9APHY</name>
<proteinExistence type="predicted"/>
<dbReference type="OrthoDB" id="10398788at2759"/>
<reference evidence="2 3" key="1">
    <citation type="submission" date="2019-02" db="EMBL/GenBank/DDBJ databases">
        <title>Genome sequencing of the rare red list fungi Antrodiella citrinella (Flaviporus citrinellus).</title>
        <authorList>
            <person name="Buettner E."/>
            <person name="Kellner H."/>
        </authorList>
    </citation>
    <scope>NUCLEOTIDE SEQUENCE [LARGE SCALE GENOMIC DNA]</scope>
    <source>
        <strain evidence="2 3">DSM 108506</strain>
    </source>
</reference>